<dbReference type="EMBL" id="JBHSQW010000011">
    <property type="protein sequence ID" value="MFC5993675.1"/>
    <property type="molecule type" value="Genomic_DNA"/>
</dbReference>
<dbReference type="RefSeq" id="WP_379583511.1">
    <property type="nucleotide sequence ID" value="NZ_JBHSQW010000011.1"/>
</dbReference>
<evidence type="ECO:0000313" key="5">
    <source>
        <dbReference type="Proteomes" id="UP001596302"/>
    </source>
</evidence>
<organism evidence="4 5">
    <name type="scientific">Pseudonocardia hispaniensis</name>
    <dbReference type="NCBI Taxonomy" id="904933"/>
    <lineage>
        <taxon>Bacteria</taxon>
        <taxon>Bacillati</taxon>
        <taxon>Actinomycetota</taxon>
        <taxon>Actinomycetes</taxon>
        <taxon>Pseudonocardiales</taxon>
        <taxon>Pseudonocardiaceae</taxon>
        <taxon>Pseudonocardia</taxon>
    </lineage>
</organism>
<comment type="caution">
    <text evidence="4">The sequence shown here is derived from an EMBL/GenBank/DDBJ whole genome shotgun (WGS) entry which is preliminary data.</text>
</comment>
<dbReference type="SUPFAM" id="SSF54637">
    <property type="entry name" value="Thioesterase/thiol ester dehydrase-isomerase"/>
    <property type="match status" value="2"/>
</dbReference>
<keyword evidence="5" id="KW-1185">Reference proteome</keyword>
<dbReference type="Pfam" id="PF20789">
    <property type="entry name" value="4HBT_3C"/>
    <property type="match status" value="1"/>
</dbReference>
<feature type="region of interest" description="Disordered" evidence="1">
    <location>
        <begin position="126"/>
        <end position="145"/>
    </location>
</feature>
<reference evidence="5" key="1">
    <citation type="journal article" date="2019" name="Int. J. Syst. Evol. Microbiol.">
        <title>The Global Catalogue of Microorganisms (GCM) 10K type strain sequencing project: providing services to taxonomists for standard genome sequencing and annotation.</title>
        <authorList>
            <consortium name="The Broad Institute Genomics Platform"/>
            <consortium name="The Broad Institute Genome Sequencing Center for Infectious Disease"/>
            <person name="Wu L."/>
            <person name="Ma J."/>
        </authorList>
    </citation>
    <scope>NUCLEOTIDE SEQUENCE [LARGE SCALE GENOMIC DNA]</scope>
    <source>
        <strain evidence="5">CCM 8391</strain>
    </source>
</reference>
<evidence type="ECO:0000259" key="2">
    <source>
        <dbReference type="Pfam" id="PF13622"/>
    </source>
</evidence>
<feature type="domain" description="Acyl-CoA thioesterase-like N-terminal HotDog" evidence="2">
    <location>
        <begin position="31"/>
        <end position="116"/>
    </location>
</feature>
<dbReference type="InterPro" id="IPR029069">
    <property type="entry name" value="HotDog_dom_sf"/>
</dbReference>
<evidence type="ECO:0000259" key="3">
    <source>
        <dbReference type="Pfam" id="PF20789"/>
    </source>
</evidence>
<dbReference type="InterPro" id="IPR049449">
    <property type="entry name" value="TesB_ACOT8-like_N"/>
</dbReference>
<accession>A0ABW1IZ49</accession>
<dbReference type="Proteomes" id="UP001596302">
    <property type="component" value="Unassembled WGS sequence"/>
</dbReference>
<protein>
    <submittedName>
        <fullName evidence="4">Thioesterase family protein</fullName>
    </submittedName>
</protein>
<feature type="domain" description="Acyl-CoA thioesterase-like C-terminal" evidence="3">
    <location>
        <begin position="146"/>
        <end position="273"/>
    </location>
</feature>
<dbReference type="InterPro" id="IPR042171">
    <property type="entry name" value="Acyl-CoA_hotdog"/>
</dbReference>
<dbReference type="CDD" id="cd03443">
    <property type="entry name" value="PaaI_thioesterase"/>
    <property type="match status" value="1"/>
</dbReference>
<evidence type="ECO:0000313" key="4">
    <source>
        <dbReference type="EMBL" id="MFC5993675.1"/>
    </source>
</evidence>
<name>A0ABW1IZ49_9PSEU</name>
<proteinExistence type="predicted"/>
<sequence>MSESSLYRPLARTVEGDRLIETFAATEHVGSPWGPMQHGGPVAALLARAMDRHDPRPGCRTSRVTIDLLGPVPVGEVRVSARTERPGRRIALIQAILEARDRDGTWRPYAHGSAWRLATQRTHDVIHRGDSSQRPPDPSAGTVHDHRIPDAWRLGGFVGAVEWRVAQLGTRAGVPTVAWVNLTRALIEGEQTSDLERLIALADTANGVGARLDPARFTFLNTEMTVHLHHPPSGQWYGLEAETSIGPDGIGTSSGVLHAEAGPIGRVTQNLLVERLPEHDRR</sequence>
<evidence type="ECO:0000256" key="1">
    <source>
        <dbReference type="SAM" id="MobiDB-lite"/>
    </source>
</evidence>
<dbReference type="Gene3D" id="2.40.160.210">
    <property type="entry name" value="Acyl-CoA thioesterase, double hotdog domain"/>
    <property type="match status" value="1"/>
</dbReference>
<dbReference type="InterPro" id="IPR049450">
    <property type="entry name" value="ACOT8-like_C"/>
</dbReference>
<gene>
    <name evidence="4" type="ORF">ACFQE5_05540</name>
</gene>
<dbReference type="Pfam" id="PF13622">
    <property type="entry name" value="4HBT_3"/>
    <property type="match status" value="1"/>
</dbReference>